<dbReference type="EMBL" id="CAJOBJ010007813">
    <property type="protein sequence ID" value="CAF4095555.1"/>
    <property type="molecule type" value="Genomic_DNA"/>
</dbReference>
<proteinExistence type="predicted"/>
<feature type="chain" id="PRO_5035913688" evidence="1">
    <location>
        <begin position="20"/>
        <end position="327"/>
    </location>
</feature>
<sequence>MILYVVTWLSLSLCYCVTALQLEYFPGTQPYHQTGSRFNNTGWITTTQDASERYLTYGPYTTEWNTTVPSRVDFYLGIDNNTTDPLILLTVEVNDADMNYTLTSRNISRLDFGYNNIQPQIFSLYFSSTIGHRLEFRVFYHCCSTIVHYKTIVNELDGGPLVDIFAGQAGLELVSSSVFPTPHADPSSTAMWNVGTYIKPINGRCLCVGGGEGSMVKSGDYYYHLIEAPDGTLNCDVTLDEQNWVLGLLRSPTLSARSGEWEQIHYNPAFKPAKKYGCGLQYHRIFRDGDDFFFSMFVIDFGVNNLTMKVWKVVPGKTSFPVIVSYP</sequence>
<gene>
    <name evidence="2" type="ORF">GIL414_LOCUS16841</name>
</gene>
<name>A0A8S2QEN0_9BILA</name>
<dbReference type="AlphaFoldDB" id="A0A8S2QEN0"/>
<organism evidence="2 3">
    <name type="scientific">Rotaria magnacalcarata</name>
    <dbReference type="NCBI Taxonomy" id="392030"/>
    <lineage>
        <taxon>Eukaryota</taxon>
        <taxon>Metazoa</taxon>
        <taxon>Spiralia</taxon>
        <taxon>Gnathifera</taxon>
        <taxon>Rotifera</taxon>
        <taxon>Eurotatoria</taxon>
        <taxon>Bdelloidea</taxon>
        <taxon>Philodinida</taxon>
        <taxon>Philodinidae</taxon>
        <taxon>Rotaria</taxon>
    </lineage>
</organism>
<keyword evidence="1" id="KW-0732">Signal</keyword>
<accession>A0A8S2QEN0</accession>
<comment type="caution">
    <text evidence="2">The sequence shown here is derived from an EMBL/GenBank/DDBJ whole genome shotgun (WGS) entry which is preliminary data.</text>
</comment>
<dbReference type="Proteomes" id="UP000681720">
    <property type="component" value="Unassembled WGS sequence"/>
</dbReference>
<protein>
    <submittedName>
        <fullName evidence="2">Uncharacterized protein</fullName>
    </submittedName>
</protein>
<reference evidence="2" key="1">
    <citation type="submission" date="2021-02" db="EMBL/GenBank/DDBJ databases">
        <authorList>
            <person name="Nowell W R."/>
        </authorList>
    </citation>
    <scope>NUCLEOTIDE SEQUENCE</scope>
</reference>
<feature type="signal peptide" evidence="1">
    <location>
        <begin position="1"/>
        <end position="19"/>
    </location>
</feature>
<evidence type="ECO:0000313" key="2">
    <source>
        <dbReference type="EMBL" id="CAF4095555.1"/>
    </source>
</evidence>
<evidence type="ECO:0000256" key="1">
    <source>
        <dbReference type="SAM" id="SignalP"/>
    </source>
</evidence>
<evidence type="ECO:0000313" key="3">
    <source>
        <dbReference type="Proteomes" id="UP000681720"/>
    </source>
</evidence>